<accession>A0A318YD04</accession>
<name>A0A318YD04_ASPNB</name>
<dbReference type="GeneID" id="37120471"/>
<proteinExistence type="predicted"/>
<evidence type="ECO:0000313" key="1">
    <source>
        <dbReference type="EMBL" id="PYH31467.1"/>
    </source>
</evidence>
<sequence length="64" mass="7482">MSNARYRLKLPVPKIDPMSIVARRGWRSPFTSRYKQSMPARHKALFVEILTLKKFAAPKIGLRR</sequence>
<keyword evidence="2" id="KW-1185">Reference proteome</keyword>
<dbReference type="RefSeq" id="XP_025476945.1">
    <property type="nucleotide sequence ID" value="XM_025618015.1"/>
</dbReference>
<dbReference type="Proteomes" id="UP000247647">
    <property type="component" value="Unassembled WGS sequence"/>
</dbReference>
<organism evidence="1 2">
    <name type="scientific">Aspergillus neoniger (strain CBS 115656)</name>
    <dbReference type="NCBI Taxonomy" id="1448310"/>
    <lineage>
        <taxon>Eukaryota</taxon>
        <taxon>Fungi</taxon>
        <taxon>Dikarya</taxon>
        <taxon>Ascomycota</taxon>
        <taxon>Pezizomycotina</taxon>
        <taxon>Eurotiomycetes</taxon>
        <taxon>Eurotiomycetidae</taxon>
        <taxon>Eurotiales</taxon>
        <taxon>Aspergillaceae</taxon>
        <taxon>Aspergillus</taxon>
        <taxon>Aspergillus subgen. Circumdati</taxon>
    </lineage>
</organism>
<reference evidence="1" key="1">
    <citation type="submission" date="2016-12" db="EMBL/GenBank/DDBJ databases">
        <title>The genomes of Aspergillus section Nigri reveals drivers in fungal speciation.</title>
        <authorList>
            <consortium name="DOE Joint Genome Institute"/>
            <person name="Vesth T.C."/>
            <person name="Nybo J."/>
            <person name="Theobald S."/>
            <person name="Brandl J."/>
            <person name="Frisvad J.C."/>
            <person name="Nielsen K.F."/>
            <person name="Lyhne E.K."/>
            <person name="Kogle M.E."/>
            <person name="Kuo A."/>
            <person name="Riley R."/>
            <person name="Clum A."/>
            <person name="Nolan M."/>
            <person name="Lipzen A."/>
            <person name="Salamov A."/>
            <person name="Henrissat B."/>
            <person name="Wiebenga A."/>
            <person name="De Vries R.P."/>
            <person name="Grigoriev I.V."/>
            <person name="Mortensen U.H."/>
            <person name="Andersen M.R."/>
            <person name="Baker S.E."/>
        </authorList>
    </citation>
    <scope>NUCLEOTIDE SEQUENCE [LARGE SCALE GENOMIC DNA]</scope>
    <source>
        <strain evidence="1">CBS 115656</strain>
    </source>
</reference>
<gene>
    <name evidence="1" type="ORF">BO87DRAFT_126271</name>
</gene>
<dbReference type="AlphaFoldDB" id="A0A318YD04"/>
<protein>
    <submittedName>
        <fullName evidence="1">Uncharacterized protein</fullName>
    </submittedName>
</protein>
<dbReference type="EMBL" id="KZ821473">
    <property type="protein sequence ID" value="PYH31467.1"/>
    <property type="molecule type" value="Genomic_DNA"/>
</dbReference>
<evidence type="ECO:0000313" key="2">
    <source>
        <dbReference type="Proteomes" id="UP000247647"/>
    </source>
</evidence>